<feature type="binding site" evidence="11">
    <location>
        <position position="262"/>
    </location>
    <ligand>
        <name>substrate</name>
    </ligand>
</feature>
<feature type="binding site" evidence="12">
    <location>
        <position position="262"/>
    </location>
    <ligand>
        <name>thiamine diphosphate</name>
        <dbReference type="ChEBI" id="CHEBI:58937"/>
    </ligand>
</feature>
<dbReference type="PANTHER" id="PTHR43522:SF2">
    <property type="entry name" value="TRANSKETOLASE 1-RELATED"/>
    <property type="match status" value="1"/>
</dbReference>
<keyword evidence="5 13" id="KW-0479">Metal-binding</keyword>
<feature type="binding site" evidence="12">
    <location>
        <begin position="116"/>
        <end position="118"/>
    </location>
    <ligand>
        <name>thiamine diphosphate</name>
        <dbReference type="ChEBI" id="CHEBI:58937"/>
    </ligand>
</feature>
<comment type="cofactor">
    <cofactor evidence="15">
        <name>Mg(2+)</name>
        <dbReference type="ChEBI" id="CHEBI:18420"/>
    </cofactor>
    <cofactor evidence="15">
        <name>Ca(2+)</name>
        <dbReference type="ChEBI" id="CHEBI:29108"/>
    </cofactor>
    <cofactor evidence="15">
        <name>Mn(2+)</name>
        <dbReference type="ChEBI" id="CHEBI:29035"/>
    </cofactor>
    <cofactor evidence="15">
        <name>Co(2+)</name>
        <dbReference type="ChEBI" id="CHEBI:48828"/>
    </cofactor>
    <text evidence="15">Binds 1 Mg(2+) ion per subunit. Can also utilize other divalent metal cations, such as Ca(2+), Mn(2+) and Co(2+).</text>
</comment>
<evidence type="ECO:0000256" key="11">
    <source>
        <dbReference type="PIRSR" id="PIRSR605478-2"/>
    </source>
</evidence>
<comment type="function">
    <text evidence="15">Catalyzes the transfer of a two-carbon ketol group from a ketose donor to an aldose acceptor, via a covalent intermediate with the cofactor thiamine pyrophosphate.</text>
</comment>
<dbReference type="NCBIfam" id="TIGR00232">
    <property type="entry name" value="tktlase_bact"/>
    <property type="match status" value="1"/>
</dbReference>
<organism evidence="17 18">
    <name type="scientific">Anaerococcus hydrogenalis DSM 7454</name>
    <dbReference type="NCBI Taxonomy" id="561177"/>
    <lineage>
        <taxon>Bacteria</taxon>
        <taxon>Bacillati</taxon>
        <taxon>Bacillota</taxon>
        <taxon>Tissierellia</taxon>
        <taxon>Tissierellales</taxon>
        <taxon>Peptoniphilaceae</taxon>
        <taxon>Anaerococcus</taxon>
    </lineage>
</organism>
<accession>B6WB22</accession>
<comment type="caution">
    <text evidence="17">The sequence shown here is derived from an EMBL/GenBank/DDBJ whole genome shotgun (WGS) entry which is preliminary data.</text>
</comment>
<feature type="binding site" evidence="13">
    <location>
        <position position="189"/>
    </location>
    <ligand>
        <name>Mg(2+)</name>
        <dbReference type="ChEBI" id="CHEBI:18420"/>
    </ligand>
</feature>
<dbReference type="Gene3D" id="3.40.50.970">
    <property type="match status" value="2"/>
</dbReference>
<feature type="binding site" evidence="13">
    <location>
        <position position="187"/>
    </location>
    <ligand>
        <name>Mg(2+)</name>
        <dbReference type="ChEBI" id="CHEBI:18420"/>
    </ligand>
</feature>
<keyword evidence="4 15" id="KW-0808">Transferase</keyword>
<dbReference type="GO" id="GO:0006098">
    <property type="term" value="P:pentose-phosphate shunt"/>
    <property type="evidence" value="ECO:0007669"/>
    <property type="project" value="TreeGrafter"/>
</dbReference>
<feature type="binding site" evidence="11">
    <location>
        <position position="468"/>
    </location>
    <ligand>
        <name>substrate</name>
    </ligand>
</feature>
<dbReference type="PANTHER" id="PTHR43522">
    <property type="entry name" value="TRANSKETOLASE"/>
    <property type="match status" value="1"/>
</dbReference>
<name>B6WB22_9FIRM</name>
<dbReference type="SMART" id="SM00861">
    <property type="entry name" value="Transket_pyr"/>
    <property type="match status" value="1"/>
</dbReference>
<dbReference type="eggNOG" id="COG0021">
    <property type="taxonomic scope" value="Bacteria"/>
</dbReference>
<feature type="binding site" evidence="11">
    <location>
        <position position="356"/>
    </location>
    <ligand>
        <name>substrate</name>
    </ligand>
</feature>
<evidence type="ECO:0000256" key="3">
    <source>
        <dbReference type="ARBA" id="ARBA00013152"/>
    </source>
</evidence>
<evidence type="ECO:0000256" key="8">
    <source>
        <dbReference type="ARBA" id="ARBA00049473"/>
    </source>
</evidence>
<dbReference type="InterPro" id="IPR005478">
    <property type="entry name" value="Transketolase_bac-like"/>
</dbReference>
<gene>
    <name evidence="17" type="primary">tkt</name>
    <name evidence="17" type="ORF">ANHYDRO_01803</name>
</gene>
<dbReference type="InterPro" id="IPR005475">
    <property type="entry name" value="Transketolase-like_Pyr-bd"/>
</dbReference>
<evidence type="ECO:0000256" key="15">
    <source>
        <dbReference type="RuleBase" id="RU004996"/>
    </source>
</evidence>
<feature type="site" description="Important for catalytic activity" evidence="14">
    <location>
        <position position="262"/>
    </location>
</feature>
<reference evidence="17 18" key="1">
    <citation type="submission" date="2008-09" db="EMBL/GenBank/DDBJ databases">
        <authorList>
            <person name="Fulton L."/>
            <person name="Clifton S."/>
            <person name="Fulton B."/>
            <person name="Xu J."/>
            <person name="Minx P."/>
            <person name="Pepin K.H."/>
            <person name="Johnson M."/>
            <person name="Thiruvilangam P."/>
            <person name="Bhonagiri V."/>
            <person name="Nash W.E."/>
            <person name="Mardis E.R."/>
            <person name="Wilson R.K."/>
        </authorList>
    </citation>
    <scope>NUCLEOTIDE SEQUENCE [LARGE SCALE GENOMIC DNA]</scope>
    <source>
        <strain evidence="17 18">DSM 7454</strain>
    </source>
</reference>
<dbReference type="SUPFAM" id="SSF52922">
    <property type="entry name" value="TK C-terminal domain-like"/>
    <property type="match status" value="1"/>
</dbReference>
<dbReference type="InterPro" id="IPR029061">
    <property type="entry name" value="THDP-binding"/>
</dbReference>
<evidence type="ECO:0000256" key="7">
    <source>
        <dbReference type="ARBA" id="ARBA00023052"/>
    </source>
</evidence>
<dbReference type="InterPro" id="IPR033247">
    <property type="entry name" value="Transketolase_fam"/>
</dbReference>
<dbReference type="Pfam" id="PF22613">
    <property type="entry name" value="Transketolase_C_1"/>
    <property type="match status" value="1"/>
</dbReference>
<comment type="catalytic activity">
    <reaction evidence="8 15">
        <text>D-sedoheptulose 7-phosphate + D-glyceraldehyde 3-phosphate = aldehydo-D-ribose 5-phosphate + D-xylulose 5-phosphate</text>
        <dbReference type="Rhea" id="RHEA:10508"/>
        <dbReference type="ChEBI" id="CHEBI:57483"/>
        <dbReference type="ChEBI" id="CHEBI:57737"/>
        <dbReference type="ChEBI" id="CHEBI:58273"/>
        <dbReference type="ChEBI" id="CHEBI:59776"/>
        <dbReference type="EC" id="2.2.1.1"/>
    </reaction>
</comment>
<proteinExistence type="inferred from homology"/>
<dbReference type="STRING" id="561177.ANHYDRO_01803"/>
<comment type="subunit">
    <text evidence="2 15">Homodimer.</text>
</comment>
<keyword evidence="7 12" id="KW-0786">Thiamine pyrophosphate</keyword>
<evidence type="ECO:0000256" key="6">
    <source>
        <dbReference type="ARBA" id="ARBA00022842"/>
    </source>
</evidence>
<dbReference type="GO" id="GO:0004802">
    <property type="term" value="F:transketolase activity"/>
    <property type="evidence" value="ECO:0007669"/>
    <property type="project" value="UniProtKB-UniRule"/>
</dbReference>
<feature type="binding site" evidence="12">
    <location>
        <position position="436"/>
    </location>
    <ligand>
        <name>thiamine diphosphate</name>
        <dbReference type="ChEBI" id="CHEBI:58937"/>
    </ligand>
</feature>
<dbReference type="EMBL" id="ABXA01000044">
    <property type="protein sequence ID" value="EEB35291.1"/>
    <property type="molecule type" value="Genomic_DNA"/>
</dbReference>
<feature type="binding site" evidence="12">
    <location>
        <position position="68"/>
    </location>
    <ligand>
        <name>thiamine diphosphate</name>
        <dbReference type="ChEBI" id="CHEBI:58937"/>
    </ligand>
</feature>
<dbReference type="FunFam" id="3.40.50.970:FF:000004">
    <property type="entry name" value="Transketolase"/>
    <property type="match status" value="1"/>
</dbReference>
<feature type="binding site" evidence="11">
    <location>
        <position position="519"/>
    </location>
    <ligand>
        <name>substrate</name>
    </ligand>
</feature>
<dbReference type="AlphaFoldDB" id="B6WB22"/>
<feature type="binding site" evidence="12">
    <location>
        <position position="187"/>
    </location>
    <ligand>
        <name>thiamine diphosphate</name>
        <dbReference type="ChEBI" id="CHEBI:58937"/>
    </ligand>
</feature>
<comment type="cofactor">
    <cofactor evidence="13">
        <name>Mg(2+)</name>
        <dbReference type="ChEBI" id="CHEBI:18420"/>
    </cofactor>
    <text evidence="13">Binds 1 Mg(2+) ion per subunit. Can also utilize other divalent metal cations, such as Ca(2+), Mn(2+) and Co(2+).</text>
</comment>
<protein>
    <recommendedName>
        <fullName evidence="3 9">Transketolase</fullName>
        <ecNumber evidence="3 9">2.2.1.1</ecNumber>
    </recommendedName>
</protein>
<evidence type="ECO:0000256" key="12">
    <source>
        <dbReference type="PIRSR" id="PIRSR605478-3"/>
    </source>
</evidence>
<dbReference type="GO" id="GO:0005829">
    <property type="term" value="C:cytosol"/>
    <property type="evidence" value="ECO:0007669"/>
    <property type="project" value="TreeGrafter"/>
</dbReference>
<dbReference type="Gene3D" id="3.40.50.920">
    <property type="match status" value="1"/>
</dbReference>
<feature type="binding site" evidence="11">
    <location>
        <position position="383"/>
    </location>
    <ligand>
        <name>substrate</name>
    </ligand>
</feature>
<dbReference type="EC" id="2.2.1.1" evidence="3 9"/>
<dbReference type="InterPro" id="IPR005474">
    <property type="entry name" value="Transketolase_N"/>
</dbReference>
<evidence type="ECO:0000256" key="4">
    <source>
        <dbReference type="ARBA" id="ARBA00022679"/>
    </source>
</evidence>
<dbReference type="PROSITE" id="PS00802">
    <property type="entry name" value="TRANSKETOLASE_2"/>
    <property type="match status" value="1"/>
</dbReference>
<dbReference type="GO" id="GO:0046872">
    <property type="term" value="F:metal ion binding"/>
    <property type="evidence" value="ECO:0007669"/>
    <property type="project" value="UniProtKB-KW"/>
</dbReference>
<evidence type="ECO:0000313" key="18">
    <source>
        <dbReference type="Proteomes" id="UP000005451"/>
    </source>
</evidence>
<feature type="domain" description="Transketolase-like pyrimidine-binding" evidence="16">
    <location>
        <begin position="353"/>
        <end position="524"/>
    </location>
</feature>
<comment type="similarity">
    <text evidence="1 15">Belongs to the transketolase family.</text>
</comment>
<evidence type="ECO:0000256" key="2">
    <source>
        <dbReference type="ARBA" id="ARBA00011738"/>
    </source>
</evidence>
<dbReference type="SUPFAM" id="SSF52518">
    <property type="entry name" value="Thiamin diphosphate-binding fold (THDP-binding)"/>
    <property type="match status" value="2"/>
</dbReference>
<keyword evidence="6 13" id="KW-0460">Magnesium</keyword>
<feature type="site" description="Important for catalytic activity" evidence="14">
    <location>
        <position position="28"/>
    </location>
</feature>
<evidence type="ECO:0000313" key="17">
    <source>
        <dbReference type="EMBL" id="EEB35291.1"/>
    </source>
</evidence>
<evidence type="ECO:0000256" key="5">
    <source>
        <dbReference type="ARBA" id="ARBA00022723"/>
    </source>
</evidence>
<feature type="binding site" evidence="11">
    <location>
        <position position="472"/>
    </location>
    <ligand>
        <name>substrate</name>
    </ligand>
</feature>
<feature type="binding site" evidence="11">
    <location>
        <position position="28"/>
    </location>
    <ligand>
        <name>substrate</name>
    </ligand>
</feature>
<dbReference type="Pfam" id="PF00456">
    <property type="entry name" value="Transketolase_N"/>
    <property type="match status" value="1"/>
</dbReference>
<dbReference type="Proteomes" id="UP000005451">
    <property type="component" value="Unassembled WGS sequence"/>
</dbReference>
<comment type="cofactor">
    <cofactor evidence="12">
        <name>thiamine diphosphate</name>
        <dbReference type="ChEBI" id="CHEBI:58937"/>
    </cofactor>
    <text evidence="12">Binds 1 thiamine pyrophosphate per subunit. During the reaction, the substrate forms a covalent intermediate with the cofactor.</text>
</comment>
<evidence type="ECO:0000256" key="10">
    <source>
        <dbReference type="PIRSR" id="PIRSR605478-1"/>
    </source>
</evidence>
<evidence type="ECO:0000256" key="9">
    <source>
        <dbReference type="NCBIfam" id="TIGR00232"/>
    </source>
</evidence>
<sequence>MFNNEDQKAVDALRVLSISQIEKANSGHPGLPMGAAPMAYVLWNKVLNTNPKNSKWINRDRFVLSAGHGSALLYSLLHLSGFNLSLDDLKEFRQVGSKTPGHPERMHTDGVEVTTGPLGQGVANAVGLAMAEKHLSKLYNKDDYKLMDHYTYALCGDGDLMEGVAHEAISLAGHLKLSKLILLYDSNDICLDGDLSTSFTENVEETFKACNWSYIKVEDGNNLEEILKAIEQAKSDNDKPTLIEVKTTIGYGSENEGTNKVHGSPIGADDFKKAKERYNWVDDDFVISDEIYKTFEQIQKRGKEENQKWDQMYDSYKKNYPDLAQELEDGFNRKLPKNWIDKVKKYSPEDKAIATRASSHEILQDIAREIPNLWGGSADLFSSNKTDIKDTVAFRDESPEGRNVWYGVREFAMATIANGILAHGGSFHHVSTFLVFSDYLKSAVRVSALSKLPTTYVFTHDSIAVGEDGPTHQPIEQLAMLRSIPDTIVLRPADANEVRLSWKIALESKEKPVVIALTRQNVSNLEQTTKLDNIDKGAYIISDSDKKPEGILIATGSEVELALETKEILKKQGKDIRVISMPSMELFRDSGEDYIEELLPMECKNIVSIEMGTSFGWGEFTGRNGLNISIDRFGISGEGSQVQEELGFTAEKIAEAYNKKFDK</sequence>
<evidence type="ECO:0000259" key="16">
    <source>
        <dbReference type="SMART" id="SM00861"/>
    </source>
</evidence>
<dbReference type="InterPro" id="IPR020826">
    <property type="entry name" value="Transketolase_BS"/>
</dbReference>
<evidence type="ECO:0000256" key="14">
    <source>
        <dbReference type="PIRSR" id="PIRSR605478-5"/>
    </source>
</evidence>
<dbReference type="InterPro" id="IPR055152">
    <property type="entry name" value="Transketolase-like_C_2"/>
</dbReference>
<dbReference type="CDD" id="cd02012">
    <property type="entry name" value="TPP_TK"/>
    <property type="match status" value="1"/>
</dbReference>
<evidence type="ECO:0000256" key="1">
    <source>
        <dbReference type="ARBA" id="ARBA00007131"/>
    </source>
</evidence>
<dbReference type="FunFam" id="3.40.50.970:FF:000003">
    <property type="entry name" value="Transketolase"/>
    <property type="match status" value="1"/>
</dbReference>
<dbReference type="InterPro" id="IPR049557">
    <property type="entry name" value="Transketolase_CS"/>
</dbReference>
<feature type="binding site" evidence="12">
    <location>
        <position position="158"/>
    </location>
    <ligand>
        <name>thiamine diphosphate</name>
        <dbReference type="ChEBI" id="CHEBI:58937"/>
    </ligand>
</feature>
<feature type="binding site" evidence="13">
    <location>
        <position position="157"/>
    </location>
    <ligand>
        <name>Mg(2+)</name>
        <dbReference type="ChEBI" id="CHEBI:18420"/>
    </ligand>
</feature>
<dbReference type="PROSITE" id="PS00801">
    <property type="entry name" value="TRANSKETOLASE_1"/>
    <property type="match status" value="1"/>
</dbReference>
<dbReference type="InterPro" id="IPR009014">
    <property type="entry name" value="Transketo_C/PFOR_II"/>
</dbReference>
<dbReference type="Pfam" id="PF02779">
    <property type="entry name" value="Transket_pyr"/>
    <property type="match status" value="1"/>
</dbReference>
<feature type="active site" description="Proton donor" evidence="10">
    <location>
        <position position="410"/>
    </location>
</feature>
<feature type="binding site" evidence="11">
    <location>
        <position position="460"/>
    </location>
    <ligand>
        <name>substrate</name>
    </ligand>
</feature>
<evidence type="ECO:0000256" key="13">
    <source>
        <dbReference type="PIRSR" id="PIRSR605478-4"/>
    </source>
</evidence>
<keyword evidence="15" id="KW-0106">Calcium</keyword>
<dbReference type="RefSeq" id="WP_004815424.1">
    <property type="nucleotide sequence ID" value="NZ_ABXA01000044.1"/>
</dbReference>
<reference evidence="17 18" key="2">
    <citation type="submission" date="2008-10" db="EMBL/GenBank/DDBJ databases">
        <title>Draft genome sequence of Anaerococcus hydrogenalis (DSM 7454).</title>
        <authorList>
            <person name="Sudarsanam P."/>
            <person name="Ley R."/>
            <person name="Guruge J."/>
            <person name="Turnbaugh P.J."/>
            <person name="Mahowald M."/>
            <person name="Liep D."/>
            <person name="Gordon J."/>
        </authorList>
    </citation>
    <scope>NUCLEOTIDE SEQUENCE [LARGE SCALE GENOMIC DNA]</scope>
    <source>
        <strain evidence="17 18">DSM 7454</strain>
    </source>
</reference>
<dbReference type="CDD" id="cd07033">
    <property type="entry name" value="TPP_PYR_DXS_TK_like"/>
    <property type="match status" value="1"/>
</dbReference>